<keyword evidence="6 7" id="KW-0472">Membrane</keyword>
<evidence type="ECO:0000259" key="8">
    <source>
        <dbReference type="Pfam" id="PF04239"/>
    </source>
</evidence>
<feature type="transmembrane region" description="Helical" evidence="7">
    <location>
        <begin position="31"/>
        <end position="50"/>
    </location>
</feature>
<dbReference type="Pfam" id="PF04239">
    <property type="entry name" value="DUF421"/>
    <property type="match status" value="1"/>
</dbReference>
<dbReference type="InterPro" id="IPR048454">
    <property type="entry name" value="YetF_N"/>
</dbReference>
<dbReference type="Pfam" id="PF20730">
    <property type="entry name" value="YetF_N"/>
    <property type="match status" value="1"/>
</dbReference>
<dbReference type="RefSeq" id="WP_277443629.1">
    <property type="nucleotide sequence ID" value="NZ_JAKOAV010000012.1"/>
</dbReference>
<keyword evidence="3" id="KW-1003">Cell membrane</keyword>
<dbReference type="EMBL" id="JAKOAV010000012">
    <property type="protein sequence ID" value="MDF9408324.1"/>
    <property type="molecule type" value="Genomic_DNA"/>
</dbReference>
<protein>
    <submittedName>
        <fullName evidence="10">DUF421 domain-containing protein</fullName>
    </submittedName>
</protein>
<evidence type="ECO:0000256" key="3">
    <source>
        <dbReference type="ARBA" id="ARBA00022475"/>
    </source>
</evidence>
<evidence type="ECO:0000256" key="7">
    <source>
        <dbReference type="SAM" id="Phobius"/>
    </source>
</evidence>
<evidence type="ECO:0000256" key="6">
    <source>
        <dbReference type="ARBA" id="ARBA00023136"/>
    </source>
</evidence>
<dbReference type="InterPro" id="IPR007353">
    <property type="entry name" value="DUF421"/>
</dbReference>
<keyword evidence="11" id="KW-1185">Reference proteome</keyword>
<comment type="caution">
    <text evidence="10">The sequence shown here is derived from an EMBL/GenBank/DDBJ whole genome shotgun (WGS) entry which is preliminary data.</text>
</comment>
<reference evidence="10" key="1">
    <citation type="submission" date="2022-02" db="EMBL/GenBank/DDBJ databases">
        <authorList>
            <person name="Leng L."/>
        </authorList>
    </citation>
    <scope>NUCLEOTIDE SEQUENCE</scope>
    <source>
        <strain evidence="10">JI</strain>
    </source>
</reference>
<comment type="similarity">
    <text evidence="2">Belongs to the UPF0702 family.</text>
</comment>
<name>A0A9X4H6B6_9FIRM</name>
<feature type="transmembrane region" description="Helical" evidence="7">
    <location>
        <begin position="56"/>
        <end position="77"/>
    </location>
</feature>
<dbReference type="PANTHER" id="PTHR34582:SF6">
    <property type="entry name" value="UPF0702 TRANSMEMBRANE PROTEIN YCAP"/>
    <property type="match status" value="1"/>
</dbReference>
<gene>
    <name evidence="10" type="ORF">L7E55_08135</name>
</gene>
<evidence type="ECO:0000313" key="11">
    <source>
        <dbReference type="Proteomes" id="UP001154312"/>
    </source>
</evidence>
<organism evidence="10 11">
    <name type="scientific">Pelotomaculum isophthalicicum JI</name>
    <dbReference type="NCBI Taxonomy" id="947010"/>
    <lineage>
        <taxon>Bacteria</taxon>
        <taxon>Bacillati</taxon>
        <taxon>Bacillota</taxon>
        <taxon>Clostridia</taxon>
        <taxon>Eubacteriales</taxon>
        <taxon>Desulfotomaculaceae</taxon>
        <taxon>Pelotomaculum</taxon>
    </lineage>
</organism>
<keyword evidence="5 7" id="KW-1133">Transmembrane helix</keyword>
<feature type="transmembrane region" description="Helical" evidence="7">
    <location>
        <begin position="6"/>
        <end position="24"/>
    </location>
</feature>
<keyword evidence="4 7" id="KW-0812">Transmembrane</keyword>
<evidence type="ECO:0000259" key="9">
    <source>
        <dbReference type="Pfam" id="PF20730"/>
    </source>
</evidence>
<evidence type="ECO:0000256" key="5">
    <source>
        <dbReference type="ARBA" id="ARBA00022989"/>
    </source>
</evidence>
<sequence length="222" mass="24897">MLLEHIYRTVFVYFLVLVVIRMMGKREIGQLSPFDFVVAIIIAELAAIPMEATDVPVWHSILPLVILGLLEVVMSYATLFSRTLRGIVCGQPQVIIKSGQLLRNEMRKARYNLDDLLGQLREKGIVDISDVEFAILETSGRLSVILKSQQRPVTPADLGISTPYEGLPTVLVMDGSVISKNLKEIDLDENWLNERLKERGLEPKKVLLASLGTNGRLFVNKK</sequence>
<evidence type="ECO:0000256" key="4">
    <source>
        <dbReference type="ARBA" id="ARBA00022692"/>
    </source>
</evidence>
<comment type="subcellular location">
    <subcellularLocation>
        <location evidence="1">Cell membrane</location>
        <topology evidence="1">Multi-pass membrane protein</topology>
    </subcellularLocation>
</comment>
<feature type="domain" description="YetF-like N-terminal transmembrane" evidence="9">
    <location>
        <begin position="5"/>
        <end position="76"/>
    </location>
</feature>
<dbReference type="AlphaFoldDB" id="A0A9X4H6B6"/>
<evidence type="ECO:0000313" key="10">
    <source>
        <dbReference type="EMBL" id="MDF9408324.1"/>
    </source>
</evidence>
<feature type="domain" description="YetF C-terminal" evidence="8">
    <location>
        <begin position="81"/>
        <end position="210"/>
    </location>
</feature>
<dbReference type="GO" id="GO:0005886">
    <property type="term" value="C:plasma membrane"/>
    <property type="evidence" value="ECO:0007669"/>
    <property type="project" value="UniProtKB-SubCell"/>
</dbReference>
<dbReference type="Proteomes" id="UP001154312">
    <property type="component" value="Unassembled WGS sequence"/>
</dbReference>
<evidence type="ECO:0000256" key="1">
    <source>
        <dbReference type="ARBA" id="ARBA00004651"/>
    </source>
</evidence>
<dbReference type="PANTHER" id="PTHR34582">
    <property type="entry name" value="UPF0702 TRANSMEMBRANE PROTEIN YCAP"/>
    <property type="match status" value="1"/>
</dbReference>
<accession>A0A9X4H6B6</accession>
<dbReference type="InterPro" id="IPR023090">
    <property type="entry name" value="UPF0702_alpha/beta_dom_sf"/>
</dbReference>
<dbReference type="Gene3D" id="3.30.240.20">
    <property type="entry name" value="bsu07140 like domains"/>
    <property type="match status" value="2"/>
</dbReference>
<proteinExistence type="inferred from homology"/>
<evidence type="ECO:0000256" key="2">
    <source>
        <dbReference type="ARBA" id="ARBA00006448"/>
    </source>
</evidence>